<dbReference type="EMBL" id="JAZHXI010000015">
    <property type="protein sequence ID" value="KAL2063399.1"/>
    <property type="molecule type" value="Genomic_DNA"/>
</dbReference>
<feature type="region of interest" description="Disordered" evidence="1">
    <location>
        <begin position="170"/>
        <end position="303"/>
    </location>
</feature>
<reference evidence="2 3" key="1">
    <citation type="journal article" date="2024" name="Commun. Biol.">
        <title>Comparative genomic analysis of thermophilic fungi reveals convergent evolutionary adaptations and gene losses.</title>
        <authorList>
            <person name="Steindorff A.S."/>
            <person name="Aguilar-Pontes M.V."/>
            <person name="Robinson A.J."/>
            <person name="Andreopoulos B."/>
            <person name="LaButti K."/>
            <person name="Kuo A."/>
            <person name="Mondo S."/>
            <person name="Riley R."/>
            <person name="Otillar R."/>
            <person name="Haridas S."/>
            <person name="Lipzen A."/>
            <person name="Grimwood J."/>
            <person name="Schmutz J."/>
            <person name="Clum A."/>
            <person name="Reid I.D."/>
            <person name="Moisan M.C."/>
            <person name="Butler G."/>
            <person name="Nguyen T.T.M."/>
            <person name="Dewar K."/>
            <person name="Conant G."/>
            <person name="Drula E."/>
            <person name="Henrissat B."/>
            <person name="Hansel C."/>
            <person name="Singer S."/>
            <person name="Hutchinson M.I."/>
            <person name="de Vries R.P."/>
            <person name="Natvig D.O."/>
            <person name="Powell A.J."/>
            <person name="Tsang A."/>
            <person name="Grigoriev I.V."/>
        </authorList>
    </citation>
    <scope>NUCLEOTIDE SEQUENCE [LARGE SCALE GENOMIC DNA]</scope>
    <source>
        <strain evidence="2 3">CBS 494.80</strain>
    </source>
</reference>
<feature type="compositionally biased region" description="Basic and acidic residues" evidence="1">
    <location>
        <begin position="239"/>
        <end position="248"/>
    </location>
</feature>
<feature type="compositionally biased region" description="Polar residues" evidence="1">
    <location>
        <begin position="172"/>
        <end position="203"/>
    </location>
</feature>
<evidence type="ECO:0000256" key="1">
    <source>
        <dbReference type="SAM" id="MobiDB-lite"/>
    </source>
</evidence>
<accession>A0ABR4C0G0</accession>
<proteinExistence type="predicted"/>
<organism evidence="2 3">
    <name type="scientific">Oculimacula yallundae</name>
    <dbReference type="NCBI Taxonomy" id="86028"/>
    <lineage>
        <taxon>Eukaryota</taxon>
        <taxon>Fungi</taxon>
        <taxon>Dikarya</taxon>
        <taxon>Ascomycota</taxon>
        <taxon>Pezizomycotina</taxon>
        <taxon>Leotiomycetes</taxon>
        <taxon>Helotiales</taxon>
        <taxon>Ploettnerulaceae</taxon>
        <taxon>Oculimacula</taxon>
    </lineage>
</organism>
<evidence type="ECO:0000313" key="3">
    <source>
        <dbReference type="Proteomes" id="UP001595075"/>
    </source>
</evidence>
<name>A0ABR4C0G0_9HELO</name>
<evidence type="ECO:0000313" key="2">
    <source>
        <dbReference type="EMBL" id="KAL2063399.1"/>
    </source>
</evidence>
<dbReference type="Proteomes" id="UP001595075">
    <property type="component" value="Unassembled WGS sequence"/>
</dbReference>
<sequence length="303" mass="32751">MPKLNPFSNSIKVEVILAFRDIIQPPCFFTAQPPTTETIYTANMSTQYTPSKAVATAPLYTSCITNIKQKARTWGISNHTFDLDYTRINSQIRVHGAYGAYNEEEKLWHVEFYMWGKYFGTEPFPFPFPSPTTATLISEANPAPTPTGPRALNSTPVANPYPPMYIPAVPRTPQTSNNSQFSPAPSSGSRAHISHNYQGSSPGSGLRTGFTIRGLAANGGSPRYSNMGQAYNNRPTRGKGLDEQKGEGIDGSGGVRRENGGQGRQGLQIGGGNGGGGMQRNGRGAVHAARRQLKIARRTGGRN</sequence>
<gene>
    <name evidence="2" type="ORF">VTL71DRAFT_5204</name>
</gene>
<feature type="compositionally biased region" description="Polar residues" evidence="1">
    <location>
        <begin position="223"/>
        <end position="235"/>
    </location>
</feature>
<keyword evidence="3" id="KW-1185">Reference proteome</keyword>
<feature type="compositionally biased region" description="Gly residues" evidence="1">
    <location>
        <begin position="249"/>
        <end position="279"/>
    </location>
</feature>
<comment type="caution">
    <text evidence="2">The sequence shown here is derived from an EMBL/GenBank/DDBJ whole genome shotgun (WGS) entry which is preliminary data.</text>
</comment>
<protein>
    <submittedName>
        <fullName evidence="2">Uncharacterized protein</fullName>
    </submittedName>
</protein>
<feature type="compositionally biased region" description="Basic residues" evidence="1">
    <location>
        <begin position="288"/>
        <end position="303"/>
    </location>
</feature>